<protein>
    <submittedName>
        <fullName evidence="2">Uncharacterized protein</fullName>
    </submittedName>
</protein>
<evidence type="ECO:0000313" key="2">
    <source>
        <dbReference type="EnsemblMetazoa" id="GPPI000680-PA"/>
    </source>
</evidence>
<dbReference type="VEuPathDB" id="VectorBase:GPPI000680"/>
<accession>A0A1B0ALA1</accession>
<dbReference type="EnsemblMetazoa" id="GPPI000680-RA">
    <property type="protein sequence ID" value="GPPI000680-PA"/>
    <property type="gene ID" value="GPPI000680"/>
</dbReference>
<proteinExistence type="predicted"/>
<reference evidence="3" key="1">
    <citation type="submission" date="2015-01" db="EMBL/GenBank/DDBJ databases">
        <authorList>
            <person name="Aksoy S."/>
            <person name="Warren W."/>
            <person name="Wilson R.K."/>
        </authorList>
    </citation>
    <scope>NUCLEOTIDE SEQUENCE [LARGE SCALE GENOMIC DNA]</scope>
    <source>
        <strain evidence="3">IAEA</strain>
    </source>
</reference>
<sequence length="210" mass="23904">MRRLIARAKAAEEDILLAKEKFRGFQDGEKVLKTSIVHNVLFELRRTIRNMECETLPKAYSIASSPGSTGRSTPSEMSMTPESRNETRASMLLHNFLKNSRRKAVEAASRRQSHGPKRARLTEEDDFVPVHDDFVPVYAESCDSPPMSAQSKFDQLSEKDKIVQIHFDEVYTNHATVYSRADDELRGCDHTNQKKNKNIRTSQCASLRST</sequence>
<reference evidence="2" key="2">
    <citation type="submission" date="2020-05" db="UniProtKB">
        <authorList>
            <consortium name="EnsemblMetazoa"/>
        </authorList>
    </citation>
    <scope>IDENTIFICATION</scope>
    <source>
        <strain evidence="2">IAEA</strain>
    </source>
</reference>
<keyword evidence="3" id="KW-1185">Reference proteome</keyword>
<feature type="compositionally biased region" description="Low complexity" evidence="1">
    <location>
        <begin position="64"/>
        <end position="75"/>
    </location>
</feature>
<dbReference type="Proteomes" id="UP000092460">
    <property type="component" value="Unassembled WGS sequence"/>
</dbReference>
<feature type="region of interest" description="Disordered" evidence="1">
    <location>
        <begin position="62"/>
        <end position="85"/>
    </location>
</feature>
<dbReference type="AlphaFoldDB" id="A0A1B0ALA1"/>
<evidence type="ECO:0000256" key="1">
    <source>
        <dbReference type="SAM" id="MobiDB-lite"/>
    </source>
</evidence>
<evidence type="ECO:0000313" key="3">
    <source>
        <dbReference type="Proteomes" id="UP000092460"/>
    </source>
</evidence>
<dbReference type="EMBL" id="JXJN01030610">
    <property type="status" value="NOT_ANNOTATED_CDS"/>
    <property type="molecule type" value="Genomic_DNA"/>
</dbReference>
<name>A0A1B0ALA1_9MUSC</name>
<organism evidence="2 3">
    <name type="scientific">Glossina palpalis gambiensis</name>
    <dbReference type="NCBI Taxonomy" id="67801"/>
    <lineage>
        <taxon>Eukaryota</taxon>
        <taxon>Metazoa</taxon>
        <taxon>Ecdysozoa</taxon>
        <taxon>Arthropoda</taxon>
        <taxon>Hexapoda</taxon>
        <taxon>Insecta</taxon>
        <taxon>Pterygota</taxon>
        <taxon>Neoptera</taxon>
        <taxon>Endopterygota</taxon>
        <taxon>Diptera</taxon>
        <taxon>Brachycera</taxon>
        <taxon>Muscomorpha</taxon>
        <taxon>Hippoboscoidea</taxon>
        <taxon>Glossinidae</taxon>
        <taxon>Glossina</taxon>
    </lineage>
</organism>